<keyword evidence="7" id="KW-0479">Metal-binding</keyword>
<dbReference type="GO" id="GO:0045892">
    <property type="term" value="P:negative regulation of DNA-templated transcription"/>
    <property type="evidence" value="ECO:0007669"/>
    <property type="project" value="TreeGrafter"/>
</dbReference>
<dbReference type="InterPro" id="IPR043135">
    <property type="entry name" value="Fur_C"/>
</dbReference>
<feature type="binding site" evidence="7">
    <location>
        <position position="86"/>
    </location>
    <ligand>
        <name>Zn(2+)</name>
        <dbReference type="ChEBI" id="CHEBI:29105"/>
    </ligand>
</feature>
<dbReference type="GO" id="GO:1900376">
    <property type="term" value="P:regulation of secondary metabolite biosynthetic process"/>
    <property type="evidence" value="ECO:0007669"/>
    <property type="project" value="TreeGrafter"/>
</dbReference>
<dbReference type="EMBL" id="FNQM01000030">
    <property type="protein sequence ID" value="SEB01422.1"/>
    <property type="molecule type" value="Genomic_DNA"/>
</dbReference>
<comment type="cofactor">
    <cofactor evidence="8">
        <name>Mn(2+)</name>
        <dbReference type="ChEBI" id="CHEBI:29035"/>
    </cofactor>
    <cofactor evidence="8">
        <name>Fe(2+)</name>
        <dbReference type="ChEBI" id="CHEBI:29033"/>
    </cofactor>
    <text evidence="8">Binds 1 Mn(2+) or Fe(2+) ion per subunit.</text>
</comment>
<keyword evidence="2" id="KW-0678">Repressor</keyword>
<name>A0A1H4FY46_9RHOB</name>
<keyword evidence="8" id="KW-0408">Iron</keyword>
<organism evidence="9 10">
    <name type="scientific">Rubrimonas cliftonensis</name>
    <dbReference type="NCBI Taxonomy" id="89524"/>
    <lineage>
        <taxon>Bacteria</taxon>
        <taxon>Pseudomonadati</taxon>
        <taxon>Pseudomonadota</taxon>
        <taxon>Alphaproteobacteria</taxon>
        <taxon>Rhodobacterales</taxon>
        <taxon>Paracoccaceae</taxon>
        <taxon>Rubrimonas</taxon>
    </lineage>
</organism>
<dbReference type="AlphaFoldDB" id="A0A1H4FY46"/>
<sequence>MSKRGERMQSEVLAALRRRHAPMTAYDVLRDLRAAHPKIAPPTVYNALAALTKQGRAHRVESLKAYIACQCDGHQSASILSICEDCGMVEERLAPDVLTTLSGILGESGFAPQRHVIEVHGICATCGAGQTP</sequence>
<evidence type="ECO:0000256" key="7">
    <source>
        <dbReference type="PIRSR" id="PIRSR602481-1"/>
    </source>
</evidence>
<evidence type="ECO:0000256" key="3">
    <source>
        <dbReference type="ARBA" id="ARBA00022833"/>
    </source>
</evidence>
<evidence type="ECO:0000256" key="2">
    <source>
        <dbReference type="ARBA" id="ARBA00022491"/>
    </source>
</evidence>
<gene>
    <name evidence="9" type="ORF">SAMN05444370_1301</name>
</gene>
<keyword evidence="6" id="KW-0804">Transcription</keyword>
<dbReference type="InterPro" id="IPR036390">
    <property type="entry name" value="WH_DNA-bd_sf"/>
</dbReference>
<evidence type="ECO:0000256" key="6">
    <source>
        <dbReference type="ARBA" id="ARBA00023163"/>
    </source>
</evidence>
<evidence type="ECO:0000313" key="9">
    <source>
        <dbReference type="EMBL" id="SEB01422.1"/>
    </source>
</evidence>
<evidence type="ECO:0000256" key="5">
    <source>
        <dbReference type="ARBA" id="ARBA00023125"/>
    </source>
</evidence>
<dbReference type="GO" id="GO:0005829">
    <property type="term" value="C:cytosol"/>
    <property type="evidence" value="ECO:0007669"/>
    <property type="project" value="TreeGrafter"/>
</dbReference>
<keyword evidence="5" id="KW-0238">DNA-binding</keyword>
<dbReference type="PANTHER" id="PTHR33202:SF6">
    <property type="entry name" value="ZINC UPTAKE REGULATION PROTEIN"/>
    <property type="match status" value="1"/>
</dbReference>
<dbReference type="STRING" id="89524.SAMN05444370_1301"/>
<dbReference type="PANTHER" id="PTHR33202">
    <property type="entry name" value="ZINC UPTAKE REGULATION PROTEIN"/>
    <property type="match status" value="1"/>
</dbReference>
<evidence type="ECO:0000313" key="10">
    <source>
        <dbReference type="Proteomes" id="UP000198703"/>
    </source>
</evidence>
<proteinExistence type="inferred from homology"/>
<dbReference type="SUPFAM" id="SSF46785">
    <property type="entry name" value="Winged helix' DNA-binding domain"/>
    <property type="match status" value="1"/>
</dbReference>
<protein>
    <submittedName>
        <fullName evidence="9">Fur family transcriptional regulator, zinc uptake regulator</fullName>
    </submittedName>
</protein>
<feature type="binding site" evidence="8">
    <location>
        <position position="115"/>
    </location>
    <ligand>
        <name>Fe cation</name>
        <dbReference type="ChEBI" id="CHEBI:24875"/>
    </ligand>
</feature>
<dbReference type="InterPro" id="IPR036388">
    <property type="entry name" value="WH-like_DNA-bd_sf"/>
</dbReference>
<dbReference type="GO" id="GO:0008270">
    <property type="term" value="F:zinc ion binding"/>
    <property type="evidence" value="ECO:0007669"/>
    <property type="project" value="TreeGrafter"/>
</dbReference>
<dbReference type="Gene3D" id="1.10.10.10">
    <property type="entry name" value="Winged helix-like DNA-binding domain superfamily/Winged helix DNA-binding domain"/>
    <property type="match status" value="1"/>
</dbReference>
<evidence type="ECO:0000256" key="1">
    <source>
        <dbReference type="ARBA" id="ARBA00007957"/>
    </source>
</evidence>
<dbReference type="Gene3D" id="3.30.1490.190">
    <property type="match status" value="1"/>
</dbReference>
<evidence type="ECO:0000256" key="4">
    <source>
        <dbReference type="ARBA" id="ARBA00023015"/>
    </source>
</evidence>
<dbReference type="GO" id="GO:0003700">
    <property type="term" value="F:DNA-binding transcription factor activity"/>
    <property type="evidence" value="ECO:0007669"/>
    <property type="project" value="InterPro"/>
</dbReference>
<keyword evidence="4" id="KW-0805">Transcription regulation</keyword>
<dbReference type="InterPro" id="IPR002481">
    <property type="entry name" value="FUR"/>
</dbReference>
<feature type="binding site" evidence="7">
    <location>
        <position position="123"/>
    </location>
    <ligand>
        <name>Zn(2+)</name>
        <dbReference type="ChEBI" id="CHEBI:29105"/>
    </ligand>
</feature>
<dbReference type="GO" id="GO:0000976">
    <property type="term" value="F:transcription cis-regulatory region binding"/>
    <property type="evidence" value="ECO:0007669"/>
    <property type="project" value="TreeGrafter"/>
</dbReference>
<feature type="binding site" evidence="7">
    <location>
        <position position="83"/>
    </location>
    <ligand>
        <name>Zn(2+)</name>
        <dbReference type="ChEBI" id="CHEBI:29105"/>
    </ligand>
</feature>
<dbReference type="Proteomes" id="UP000198703">
    <property type="component" value="Unassembled WGS sequence"/>
</dbReference>
<evidence type="ECO:0000256" key="8">
    <source>
        <dbReference type="PIRSR" id="PIRSR602481-2"/>
    </source>
</evidence>
<comment type="similarity">
    <text evidence="1">Belongs to the Fur family.</text>
</comment>
<dbReference type="Pfam" id="PF01475">
    <property type="entry name" value="FUR"/>
    <property type="match status" value="1"/>
</dbReference>
<keyword evidence="3 7" id="KW-0862">Zinc</keyword>
<keyword evidence="10" id="KW-1185">Reference proteome</keyword>
<accession>A0A1H4FY46</accession>
<reference evidence="9 10" key="1">
    <citation type="submission" date="2016-10" db="EMBL/GenBank/DDBJ databases">
        <authorList>
            <person name="de Groot N.N."/>
        </authorList>
    </citation>
    <scope>NUCLEOTIDE SEQUENCE [LARGE SCALE GENOMIC DNA]</scope>
    <source>
        <strain evidence="9 10">DSM 15345</strain>
    </source>
</reference>
<comment type="cofactor">
    <cofactor evidence="7">
        <name>Zn(2+)</name>
        <dbReference type="ChEBI" id="CHEBI:29105"/>
    </cofactor>
    <text evidence="7">Binds 1 zinc ion per subunit.</text>
</comment>
<feature type="binding site" evidence="7">
    <location>
        <position position="126"/>
    </location>
    <ligand>
        <name>Zn(2+)</name>
        <dbReference type="ChEBI" id="CHEBI:29105"/>
    </ligand>
</feature>